<evidence type="ECO:0000256" key="20">
    <source>
        <dbReference type="ARBA" id="ARBA00032134"/>
    </source>
</evidence>
<dbReference type="SUPFAM" id="SSF51445">
    <property type="entry name" value="(Trans)glycosidases"/>
    <property type="match status" value="1"/>
</dbReference>
<evidence type="ECO:0000256" key="16">
    <source>
        <dbReference type="ARBA" id="ARBA00023288"/>
    </source>
</evidence>
<evidence type="ECO:0000256" key="8">
    <source>
        <dbReference type="ARBA" id="ARBA00022512"/>
    </source>
</evidence>
<evidence type="ECO:0000313" key="24">
    <source>
        <dbReference type="EMBL" id="KAF2835702.1"/>
    </source>
</evidence>
<evidence type="ECO:0000256" key="14">
    <source>
        <dbReference type="ARBA" id="ARBA00023180"/>
    </source>
</evidence>
<evidence type="ECO:0000256" key="2">
    <source>
        <dbReference type="ARBA" id="ARBA00004191"/>
    </source>
</evidence>
<comment type="function">
    <text evidence="19">Glucanases play a role in cell expansion during growth, in cell-cell fusion during mating, and in spore release during sporulation. This enzyme may be involved in beta-glucan degradation and also function biosynthetically as a transglycosylase.</text>
</comment>
<evidence type="ECO:0000256" key="23">
    <source>
        <dbReference type="SAM" id="SignalP"/>
    </source>
</evidence>
<evidence type="ECO:0000256" key="17">
    <source>
        <dbReference type="ARBA" id="ARBA00023316"/>
    </source>
</evidence>
<keyword evidence="25" id="KW-1185">Reference proteome</keyword>
<dbReference type="GO" id="GO:0005576">
    <property type="term" value="C:extracellular region"/>
    <property type="evidence" value="ECO:0007669"/>
    <property type="project" value="TreeGrafter"/>
</dbReference>
<comment type="caution">
    <text evidence="24">The sequence shown here is derived from an EMBL/GenBank/DDBJ whole genome shotgun (WGS) entry which is preliminary data.</text>
</comment>
<evidence type="ECO:0000256" key="3">
    <source>
        <dbReference type="ARBA" id="ARBA00004609"/>
    </source>
</evidence>
<feature type="signal peptide" evidence="23">
    <location>
        <begin position="1"/>
        <end position="18"/>
    </location>
</feature>
<evidence type="ECO:0000256" key="12">
    <source>
        <dbReference type="ARBA" id="ARBA00022801"/>
    </source>
</evidence>
<evidence type="ECO:0000256" key="15">
    <source>
        <dbReference type="ARBA" id="ARBA00023277"/>
    </source>
</evidence>
<protein>
    <recommendedName>
        <fullName evidence="6">Probable glucan endo-1,3-beta-glucosidase eglC</fullName>
        <ecNumber evidence="5">3.2.1.39</ecNumber>
    </recommendedName>
    <alternativeName>
        <fullName evidence="20">Endo-1,3-beta-glucanase eglC</fullName>
    </alternativeName>
    <alternativeName>
        <fullName evidence="21">Laminarinase eglC</fullName>
    </alternativeName>
</protein>
<organism evidence="24 25">
    <name type="scientific">Patellaria atrata CBS 101060</name>
    <dbReference type="NCBI Taxonomy" id="1346257"/>
    <lineage>
        <taxon>Eukaryota</taxon>
        <taxon>Fungi</taxon>
        <taxon>Dikarya</taxon>
        <taxon>Ascomycota</taxon>
        <taxon>Pezizomycotina</taxon>
        <taxon>Dothideomycetes</taxon>
        <taxon>Dothideomycetes incertae sedis</taxon>
        <taxon>Patellariales</taxon>
        <taxon>Patellariaceae</taxon>
        <taxon>Patellaria</taxon>
    </lineage>
</organism>
<keyword evidence="8" id="KW-0134">Cell wall</keyword>
<gene>
    <name evidence="24" type="ORF">M501DRAFT_941275</name>
</gene>
<evidence type="ECO:0000256" key="18">
    <source>
        <dbReference type="ARBA" id="ARBA00023326"/>
    </source>
</evidence>
<evidence type="ECO:0000256" key="22">
    <source>
        <dbReference type="RuleBase" id="RU004335"/>
    </source>
</evidence>
<sequence>MLTSTVFGLTAAFSLSSAQVQKGFNYGNRLSNGGIKVQADFENEFNTAKNFAGNSGFTSARLFTTIQGGTTNDPIAAIPAAIATRTTLLLGLWASAGSTIIDNEIAALVRAINQYGTAFTDLIVGISVGSEDLYRISPTGIENGSDPGADPNVIVDYINRVRAAVANTAAKGKPVGHVDTWTAWVNGSNKAVIAASDFLGVDAYPYFQNTMANGIENGKALFHSAHDQTIAASGGKPVWVTETGWPVSGKTENLAVPSTANAKTYWDQVGCSLFGKVNTWWYILQDALPDTPNPSFGLIGSSNPNPLFDLGCPAVSISSLAVSSAT</sequence>
<proteinExistence type="inferred from homology"/>
<dbReference type="GO" id="GO:0005886">
    <property type="term" value="C:plasma membrane"/>
    <property type="evidence" value="ECO:0007669"/>
    <property type="project" value="UniProtKB-SubCell"/>
</dbReference>
<dbReference type="InterPro" id="IPR017853">
    <property type="entry name" value="GH"/>
</dbReference>
<comment type="catalytic activity">
    <reaction evidence="1">
        <text>Hydrolysis of (1-&gt;3)-beta-D-glucosidic linkages in (1-&gt;3)-beta-D-glucans.</text>
        <dbReference type="EC" id="3.2.1.39"/>
    </reaction>
</comment>
<dbReference type="GO" id="GO:0071555">
    <property type="term" value="P:cell wall organization"/>
    <property type="evidence" value="ECO:0007669"/>
    <property type="project" value="UniProtKB-KW"/>
</dbReference>
<evidence type="ECO:0000256" key="7">
    <source>
        <dbReference type="ARBA" id="ARBA00022475"/>
    </source>
</evidence>
<keyword evidence="15" id="KW-0119">Carbohydrate metabolism</keyword>
<evidence type="ECO:0000256" key="6">
    <source>
        <dbReference type="ARBA" id="ARBA00019762"/>
    </source>
</evidence>
<dbReference type="PANTHER" id="PTHR16631">
    <property type="entry name" value="GLUCAN 1,3-BETA-GLUCOSIDASE"/>
    <property type="match status" value="1"/>
</dbReference>
<feature type="non-terminal residue" evidence="24">
    <location>
        <position position="326"/>
    </location>
</feature>
<keyword evidence="9" id="KW-0964">Secreted</keyword>
<comment type="subcellular location">
    <subcellularLocation>
        <location evidence="3">Cell membrane</location>
        <topology evidence="3">Lipid-anchor</topology>
        <topology evidence="3">GPI-anchor</topology>
    </subcellularLocation>
    <subcellularLocation>
        <location evidence="2">Secreted</location>
        <location evidence="2">Cell wall</location>
    </subcellularLocation>
</comment>
<feature type="chain" id="PRO_5040397332" description="Probable glucan endo-1,3-beta-glucosidase eglC" evidence="23">
    <location>
        <begin position="19"/>
        <end position="326"/>
    </location>
</feature>
<dbReference type="GO" id="GO:0009986">
    <property type="term" value="C:cell surface"/>
    <property type="evidence" value="ECO:0007669"/>
    <property type="project" value="TreeGrafter"/>
</dbReference>
<dbReference type="GO" id="GO:0042973">
    <property type="term" value="F:glucan endo-1,3-beta-D-glucosidase activity"/>
    <property type="evidence" value="ECO:0007669"/>
    <property type="project" value="UniProtKB-EC"/>
</dbReference>
<keyword evidence="12 24" id="KW-0378">Hydrolase</keyword>
<accession>A0A9P4S5L7</accession>
<dbReference type="Pfam" id="PF00332">
    <property type="entry name" value="Glyco_hydro_17"/>
    <property type="match status" value="1"/>
</dbReference>
<reference evidence="24" key="1">
    <citation type="journal article" date="2020" name="Stud. Mycol.">
        <title>101 Dothideomycetes genomes: a test case for predicting lifestyles and emergence of pathogens.</title>
        <authorList>
            <person name="Haridas S."/>
            <person name="Albert R."/>
            <person name="Binder M."/>
            <person name="Bloem J."/>
            <person name="Labutti K."/>
            <person name="Salamov A."/>
            <person name="Andreopoulos B."/>
            <person name="Baker S."/>
            <person name="Barry K."/>
            <person name="Bills G."/>
            <person name="Bluhm B."/>
            <person name="Cannon C."/>
            <person name="Castanera R."/>
            <person name="Culley D."/>
            <person name="Daum C."/>
            <person name="Ezra D."/>
            <person name="Gonzalez J."/>
            <person name="Henrissat B."/>
            <person name="Kuo A."/>
            <person name="Liang C."/>
            <person name="Lipzen A."/>
            <person name="Lutzoni F."/>
            <person name="Magnuson J."/>
            <person name="Mondo S."/>
            <person name="Nolan M."/>
            <person name="Ohm R."/>
            <person name="Pangilinan J."/>
            <person name="Park H.-J."/>
            <person name="Ramirez L."/>
            <person name="Alfaro M."/>
            <person name="Sun H."/>
            <person name="Tritt A."/>
            <person name="Yoshinaga Y."/>
            <person name="Zwiers L.-H."/>
            <person name="Turgeon B."/>
            <person name="Goodwin S."/>
            <person name="Spatafora J."/>
            <person name="Crous P."/>
            <person name="Grigoriev I."/>
        </authorList>
    </citation>
    <scope>NUCLEOTIDE SEQUENCE</scope>
    <source>
        <strain evidence="24">CBS 101060</strain>
    </source>
</reference>
<keyword evidence="10" id="KW-0336">GPI-anchor</keyword>
<keyword evidence="13" id="KW-0472">Membrane</keyword>
<dbReference type="AlphaFoldDB" id="A0A9P4S5L7"/>
<dbReference type="OrthoDB" id="77201at2759"/>
<evidence type="ECO:0000256" key="5">
    <source>
        <dbReference type="ARBA" id="ARBA00012780"/>
    </source>
</evidence>
<dbReference type="GO" id="GO:0009277">
    <property type="term" value="C:fungal-type cell wall"/>
    <property type="evidence" value="ECO:0007669"/>
    <property type="project" value="TreeGrafter"/>
</dbReference>
<dbReference type="InterPro" id="IPR000490">
    <property type="entry name" value="Glyco_hydro_17"/>
</dbReference>
<evidence type="ECO:0000256" key="11">
    <source>
        <dbReference type="ARBA" id="ARBA00022729"/>
    </source>
</evidence>
<dbReference type="PANTHER" id="PTHR16631:SF13">
    <property type="entry name" value="GLUCAN ENDO-1,3-BETA-GLUCOSIDASE EGLC-RELATED"/>
    <property type="match status" value="1"/>
</dbReference>
<evidence type="ECO:0000256" key="9">
    <source>
        <dbReference type="ARBA" id="ARBA00022525"/>
    </source>
</evidence>
<evidence type="ECO:0000256" key="1">
    <source>
        <dbReference type="ARBA" id="ARBA00000382"/>
    </source>
</evidence>
<keyword evidence="17" id="KW-0961">Cell wall biogenesis/degradation</keyword>
<keyword evidence="7" id="KW-1003">Cell membrane</keyword>
<dbReference type="FunFam" id="3.20.20.80:FF:000233">
    <property type="entry name" value="Probable glucan endo-1,3-beta-glucosidase eglC"/>
    <property type="match status" value="1"/>
</dbReference>
<dbReference type="EC" id="3.2.1.39" evidence="5"/>
<keyword evidence="14" id="KW-0325">Glycoprotein</keyword>
<dbReference type="InterPro" id="IPR050732">
    <property type="entry name" value="Beta-glucan_modifiers"/>
</dbReference>
<keyword evidence="18" id="KW-0624">Polysaccharide degradation</keyword>
<dbReference type="Gene3D" id="3.20.20.80">
    <property type="entry name" value="Glycosidases"/>
    <property type="match status" value="1"/>
</dbReference>
<evidence type="ECO:0000256" key="21">
    <source>
        <dbReference type="ARBA" id="ARBA00032906"/>
    </source>
</evidence>
<keyword evidence="11 23" id="KW-0732">Signal</keyword>
<dbReference type="GO" id="GO:0000272">
    <property type="term" value="P:polysaccharide catabolic process"/>
    <property type="evidence" value="ECO:0007669"/>
    <property type="project" value="UniProtKB-KW"/>
</dbReference>
<evidence type="ECO:0000256" key="4">
    <source>
        <dbReference type="ARBA" id="ARBA00008773"/>
    </source>
</evidence>
<comment type="similarity">
    <text evidence="4 22">Belongs to the glycosyl hydrolase 17 family.</text>
</comment>
<dbReference type="Proteomes" id="UP000799429">
    <property type="component" value="Unassembled WGS sequence"/>
</dbReference>
<dbReference type="GO" id="GO:0098552">
    <property type="term" value="C:side of membrane"/>
    <property type="evidence" value="ECO:0007669"/>
    <property type="project" value="UniProtKB-KW"/>
</dbReference>
<keyword evidence="16" id="KW-0449">Lipoprotein</keyword>
<evidence type="ECO:0000256" key="19">
    <source>
        <dbReference type="ARBA" id="ARBA00025152"/>
    </source>
</evidence>
<name>A0A9P4S5L7_9PEZI</name>
<evidence type="ECO:0000256" key="13">
    <source>
        <dbReference type="ARBA" id="ARBA00023136"/>
    </source>
</evidence>
<evidence type="ECO:0000256" key="10">
    <source>
        <dbReference type="ARBA" id="ARBA00022622"/>
    </source>
</evidence>
<dbReference type="EMBL" id="MU006107">
    <property type="protein sequence ID" value="KAF2835702.1"/>
    <property type="molecule type" value="Genomic_DNA"/>
</dbReference>
<evidence type="ECO:0000313" key="25">
    <source>
        <dbReference type="Proteomes" id="UP000799429"/>
    </source>
</evidence>